<sequence length="486" mass="54666">MSTSRPPTPPSRLPRSDEGRFPSVGPACEWSESYYPGNLHPIDVGDILGDGERYKVLRKLGYGAFSTVWLARDLSKEDGGAENRFVALKVVIAKAGRSADLPEVKLYKHLASVSQRADLDRHVTKLLDTFDISGPNGTHACLVFEPMGPTVSSMVGQLPQFVRRPLFVKARYPLWMAKQIVRGALEALSFVHHHGVAHGDVQPGNFLFNLKINLDSVPEAELLHPGNQPPPKSGLTTSKPLERLDGKVDPWAPRRLYVPQPLADWANYGRGFSVKLSDLGGAYPLNNPPPKIVTPTGLRAPELVLKSSTDILDGRALDIWSLGCLVFEFVTGESLFLLPWMPGQTDEEEDDEHLMQMVLRLGPLRAADWARWTRSSHYFRADKEGQRTLFNMRVGESEDESEDEGEGEDDDDIMRPEDMHPWALQTMEEKLVRLAPMDMTNAQARQVQQLIRRMLQYDPKERPTAEELLQDPWFQDGHEGRKRRKG</sequence>
<dbReference type="AlphaFoldDB" id="A0A0C2EXM4"/>
<feature type="region of interest" description="Disordered" evidence="10">
    <location>
        <begin position="1"/>
        <end position="22"/>
    </location>
</feature>
<evidence type="ECO:0000313" key="13">
    <source>
        <dbReference type="Proteomes" id="UP000031575"/>
    </source>
</evidence>
<evidence type="ECO:0000256" key="3">
    <source>
        <dbReference type="ARBA" id="ARBA00022679"/>
    </source>
</evidence>
<keyword evidence="2" id="KW-0723">Serine/threonine-protein kinase</keyword>
<dbReference type="InterPro" id="IPR000719">
    <property type="entry name" value="Prot_kinase_dom"/>
</dbReference>
<accession>A0A0C2EXM4</accession>
<evidence type="ECO:0000256" key="4">
    <source>
        <dbReference type="ARBA" id="ARBA00022741"/>
    </source>
</evidence>
<evidence type="ECO:0000256" key="1">
    <source>
        <dbReference type="ARBA" id="ARBA00012513"/>
    </source>
</evidence>
<comment type="catalytic activity">
    <reaction evidence="7">
        <text>L-threonyl-[protein] + ATP = O-phospho-L-threonyl-[protein] + ADP + H(+)</text>
        <dbReference type="Rhea" id="RHEA:46608"/>
        <dbReference type="Rhea" id="RHEA-COMP:11060"/>
        <dbReference type="Rhea" id="RHEA-COMP:11605"/>
        <dbReference type="ChEBI" id="CHEBI:15378"/>
        <dbReference type="ChEBI" id="CHEBI:30013"/>
        <dbReference type="ChEBI" id="CHEBI:30616"/>
        <dbReference type="ChEBI" id="CHEBI:61977"/>
        <dbReference type="ChEBI" id="CHEBI:456216"/>
        <dbReference type="EC" id="2.7.11.1"/>
    </reaction>
</comment>
<feature type="region of interest" description="Disordered" evidence="10">
    <location>
        <begin position="462"/>
        <end position="486"/>
    </location>
</feature>
<evidence type="ECO:0000256" key="8">
    <source>
        <dbReference type="ARBA" id="ARBA00048679"/>
    </source>
</evidence>
<dbReference type="EMBL" id="AWTV01000007">
    <property type="protein sequence ID" value="KIH91389.1"/>
    <property type="molecule type" value="Genomic_DNA"/>
</dbReference>
<evidence type="ECO:0000256" key="7">
    <source>
        <dbReference type="ARBA" id="ARBA00047899"/>
    </source>
</evidence>
<dbReference type="SUPFAM" id="SSF56112">
    <property type="entry name" value="Protein kinase-like (PK-like)"/>
    <property type="match status" value="1"/>
</dbReference>
<dbReference type="Gene3D" id="3.30.200.20">
    <property type="entry name" value="Phosphorylase Kinase, domain 1"/>
    <property type="match status" value="1"/>
</dbReference>
<dbReference type="InterPro" id="IPR011009">
    <property type="entry name" value="Kinase-like_dom_sf"/>
</dbReference>
<dbReference type="OrthoDB" id="5979581at2759"/>
<evidence type="ECO:0000256" key="10">
    <source>
        <dbReference type="SAM" id="MobiDB-lite"/>
    </source>
</evidence>
<evidence type="ECO:0000313" key="12">
    <source>
        <dbReference type="EMBL" id="KIH91389.1"/>
    </source>
</evidence>
<keyword evidence="6 9" id="KW-0067">ATP-binding</keyword>
<dbReference type="HOGENOM" id="CLU_000288_81_2_1"/>
<keyword evidence="3" id="KW-0808">Transferase</keyword>
<dbReference type="GO" id="GO:0000245">
    <property type="term" value="P:spliceosomal complex assembly"/>
    <property type="evidence" value="ECO:0007669"/>
    <property type="project" value="TreeGrafter"/>
</dbReference>
<feature type="region of interest" description="Disordered" evidence="10">
    <location>
        <begin position="393"/>
        <end position="416"/>
    </location>
</feature>
<dbReference type="PANTHER" id="PTHR47634">
    <property type="entry name" value="PROTEIN KINASE DOMAIN-CONTAINING PROTEIN-RELATED"/>
    <property type="match status" value="1"/>
</dbReference>
<evidence type="ECO:0000256" key="2">
    <source>
        <dbReference type="ARBA" id="ARBA00022527"/>
    </source>
</evidence>
<dbReference type="GO" id="GO:0005524">
    <property type="term" value="F:ATP binding"/>
    <property type="evidence" value="ECO:0007669"/>
    <property type="project" value="UniProtKB-UniRule"/>
</dbReference>
<dbReference type="InterPro" id="IPR017441">
    <property type="entry name" value="Protein_kinase_ATP_BS"/>
</dbReference>
<dbReference type="VEuPathDB" id="FungiDB:SPBR_01641"/>
<organism evidence="12 13">
    <name type="scientific">Sporothrix brasiliensis 5110</name>
    <dbReference type="NCBI Taxonomy" id="1398154"/>
    <lineage>
        <taxon>Eukaryota</taxon>
        <taxon>Fungi</taxon>
        <taxon>Dikarya</taxon>
        <taxon>Ascomycota</taxon>
        <taxon>Pezizomycotina</taxon>
        <taxon>Sordariomycetes</taxon>
        <taxon>Sordariomycetidae</taxon>
        <taxon>Ophiostomatales</taxon>
        <taxon>Ophiostomataceae</taxon>
        <taxon>Sporothrix</taxon>
    </lineage>
</organism>
<comment type="catalytic activity">
    <reaction evidence="8">
        <text>L-seryl-[protein] + ATP = O-phospho-L-seryl-[protein] + ADP + H(+)</text>
        <dbReference type="Rhea" id="RHEA:17989"/>
        <dbReference type="Rhea" id="RHEA-COMP:9863"/>
        <dbReference type="Rhea" id="RHEA-COMP:11604"/>
        <dbReference type="ChEBI" id="CHEBI:15378"/>
        <dbReference type="ChEBI" id="CHEBI:29999"/>
        <dbReference type="ChEBI" id="CHEBI:30616"/>
        <dbReference type="ChEBI" id="CHEBI:83421"/>
        <dbReference type="ChEBI" id="CHEBI:456216"/>
        <dbReference type="EC" id="2.7.11.1"/>
    </reaction>
</comment>
<feature type="domain" description="Protein kinase" evidence="11">
    <location>
        <begin position="54"/>
        <end position="474"/>
    </location>
</feature>
<dbReference type="PANTHER" id="PTHR47634:SF9">
    <property type="entry name" value="PROTEIN KINASE DOMAIN-CONTAINING PROTEIN-RELATED"/>
    <property type="match status" value="1"/>
</dbReference>
<feature type="binding site" evidence="9">
    <location>
        <position position="89"/>
    </location>
    <ligand>
        <name>ATP</name>
        <dbReference type="ChEBI" id="CHEBI:30616"/>
    </ligand>
</feature>
<dbReference type="EC" id="2.7.11.1" evidence="1"/>
<evidence type="ECO:0000256" key="9">
    <source>
        <dbReference type="PROSITE-ProRule" id="PRU10141"/>
    </source>
</evidence>
<proteinExistence type="predicted"/>
<keyword evidence="13" id="KW-1185">Reference proteome</keyword>
<comment type="caution">
    <text evidence="12">The sequence shown here is derived from an EMBL/GenBank/DDBJ whole genome shotgun (WGS) entry which is preliminary data.</text>
</comment>
<dbReference type="PROSITE" id="PS50011">
    <property type="entry name" value="PROTEIN_KINASE_DOM"/>
    <property type="match status" value="1"/>
</dbReference>
<keyword evidence="5 12" id="KW-0418">Kinase</keyword>
<dbReference type="Pfam" id="PF00069">
    <property type="entry name" value="Pkinase"/>
    <property type="match status" value="2"/>
</dbReference>
<dbReference type="PROSITE" id="PS00107">
    <property type="entry name" value="PROTEIN_KINASE_ATP"/>
    <property type="match status" value="1"/>
</dbReference>
<feature type="region of interest" description="Disordered" evidence="10">
    <location>
        <begin position="221"/>
        <end position="240"/>
    </location>
</feature>
<feature type="compositionally biased region" description="Pro residues" evidence="10">
    <location>
        <begin position="1"/>
        <end position="12"/>
    </location>
</feature>
<protein>
    <recommendedName>
        <fullName evidence="1">non-specific serine/threonine protein kinase</fullName>
        <ecNumber evidence="1">2.7.11.1</ecNumber>
    </recommendedName>
</protein>
<dbReference type="GeneID" id="63674872"/>
<dbReference type="SMART" id="SM00220">
    <property type="entry name" value="S_TKc"/>
    <property type="match status" value="1"/>
</dbReference>
<evidence type="ECO:0000256" key="6">
    <source>
        <dbReference type="ARBA" id="ARBA00022840"/>
    </source>
</evidence>
<evidence type="ECO:0000259" key="11">
    <source>
        <dbReference type="PROSITE" id="PS50011"/>
    </source>
</evidence>
<evidence type="ECO:0000256" key="5">
    <source>
        <dbReference type="ARBA" id="ARBA00022777"/>
    </source>
</evidence>
<dbReference type="RefSeq" id="XP_040619399.1">
    <property type="nucleotide sequence ID" value="XM_040759951.1"/>
</dbReference>
<dbReference type="Gene3D" id="1.10.510.10">
    <property type="entry name" value="Transferase(Phosphotransferase) domain 1"/>
    <property type="match status" value="1"/>
</dbReference>
<dbReference type="Proteomes" id="UP000031575">
    <property type="component" value="Unassembled WGS sequence"/>
</dbReference>
<dbReference type="GO" id="GO:0050684">
    <property type="term" value="P:regulation of mRNA processing"/>
    <property type="evidence" value="ECO:0007669"/>
    <property type="project" value="TreeGrafter"/>
</dbReference>
<gene>
    <name evidence="12" type="ORF">SPBR_01641</name>
</gene>
<name>A0A0C2EXM4_9PEZI</name>
<reference evidence="12 13" key="1">
    <citation type="journal article" date="2014" name="BMC Genomics">
        <title>Comparative genomics of the major fungal agents of human and animal Sporotrichosis: Sporothrix schenckii and Sporothrix brasiliensis.</title>
        <authorList>
            <person name="Teixeira M.M."/>
            <person name="de Almeida L.G."/>
            <person name="Kubitschek-Barreira P."/>
            <person name="Alves F.L."/>
            <person name="Kioshima E.S."/>
            <person name="Abadio A.K."/>
            <person name="Fernandes L."/>
            <person name="Derengowski L.S."/>
            <person name="Ferreira K.S."/>
            <person name="Souza R.C."/>
            <person name="Ruiz J.C."/>
            <person name="de Andrade N.C."/>
            <person name="Paes H.C."/>
            <person name="Nicola A.M."/>
            <person name="Albuquerque P."/>
            <person name="Gerber A.L."/>
            <person name="Martins V.P."/>
            <person name="Peconick L.D."/>
            <person name="Neto A.V."/>
            <person name="Chaucanez C.B."/>
            <person name="Silva P.A."/>
            <person name="Cunha O.L."/>
            <person name="de Oliveira F.F."/>
            <person name="dos Santos T.C."/>
            <person name="Barros A.L."/>
            <person name="Soares M.A."/>
            <person name="de Oliveira L.M."/>
            <person name="Marini M.M."/>
            <person name="Villalobos-Duno H."/>
            <person name="Cunha M.M."/>
            <person name="de Hoog S."/>
            <person name="da Silveira J.F."/>
            <person name="Henrissat B."/>
            <person name="Nino-Vega G.A."/>
            <person name="Cisalpino P.S."/>
            <person name="Mora-Montes H.M."/>
            <person name="Almeida S.R."/>
            <person name="Stajich J.E."/>
            <person name="Lopes-Bezerra L.M."/>
            <person name="Vasconcelos A.T."/>
            <person name="Felipe M.S."/>
        </authorList>
    </citation>
    <scope>NUCLEOTIDE SEQUENCE [LARGE SCALE GENOMIC DNA]</scope>
    <source>
        <strain evidence="12 13">5110</strain>
    </source>
</reference>
<feature type="compositionally biased region" description="Acidic residues" evidence="10">
    <location>
        <begin position="397"/>
        <end position="412"/>
    </location>
</feature>
<dbReference type="InterPro" id="IPR051334">
    <property type="entry name" value="SRPK"/>
</dbReference>
<dbReference type="GO" id="GO:0004674">
    <property type="term" value="F:protein serine/threonine kinase activity"/>
    <property type="evidence" value="ECO:0007669"/>
    <property type="project" value="UniProtKB-KW"/>
</dbReference>
<keyword evidence="4 9" id="KW-0547">Nucleotide-binding</keyword>